<dbReference type="AlphaFoldDB" id="A0A6G1PMC3"/>
<proteinExistence type="predicted"/>
<keyword evidence="3" id="KW-1185">Reference proteome</keyword>
<evidence type="ECO:0000313" key="2">
    <source>
        <dbReference type="EMBL" id="KAF3691481.1"/>
    </source>
</evidence>
<organism evidence="2 3">
    <name type="scientific">Channa argus</name>
    <name type="common">Northern snakehead</name>
    <name type="synonym">Ophicephalus argus</name>
    <dbReference type="NCBI Taxonomy" id="215402"/>
    <lineage>
        <taxon>Eukaryota</taxon>
        <taxon>Metazoa</taxon>
        <taxon>Chordata</taxon>
        <taxon>Craniata</taxon>
        <taxon>Vertebrata</taxon>
        <taxon>Euteleostomi</taxon>
        <taxon>Actinopterygii</taxon>
        <taxon>Neopterygii</taxon>
        <taxon>Teleostei</taxon>
        <taxon>Neoteleostei</taxon>
        <taxon>Acanthomorphata</taxon>
        <taxon>Anabantaria</taxon>
        <taxon>Anabantiformes</taxon>
        <taxon>Channoidei</taxon>
        <taxon>Channidae</taxon>
        <taxon>Channa</taxon>
    </lineage>
</organism>
<sequence length="77" mass="8894">MTHDCPFRSTTNHIVKYADDTTVMGFIQDYSDLAYRQEVNHLVDWSVANNLSLNVEKNKRNNQLQEESAQSPTTPHQ</sequence>
<reference evidence="3" key="2">
    <citation type="submission" date="2019-02" db="EMBL/GenBank/DDBJ databases">
        <title>Opniocepnalus argus Var Kimnra genome.</title>
        <authorList>
            <person name="Zhou C."/>
            <person name="Xiao S."/>
        </authorList>
    </citation>
    <scope>NUCLEOTIDE SEQUENCE [LARGE SCALE GENOMIC DNA]</scope>
</reference>
<name>A0A6G1PMC3_CHAAH</name>
<evidence type="ECO:0000313" key="3">
    <source>
        <dbReference type="Proteomes" id="UP000503349"/>
    </source>
</evidence>
<dbReference type="EMBL" id="CM015718">
    <property type="protein sequence ID" value="KAF3691481.1"/>
    <property type="molecule type" value="Genomic_DNA"/>
</dbReference>
<feature type="region of interest" description="Disordered" evidence="1">
    <location>
        <begin position="58"/>
        <end position="77"/>
    </location>
</feature>
<reference evidence="2 3" key="1">
    <citation type="submission" date="2019-02" db="EMBL/GenBank/DDBJ databases">
        <title>Opniocepnalus argus genome.</title>
        <authorList>
            <person name="Zhou C."/>
            <person name="Xiao S."/>
        </authorList>
    </citation>
    <scope>NUCLEOTIDE SEQUENCE [LARGE SCALE GENOMIC DNA]</scope>
    <source>
        <strain evidence="2">OARG1902GOOAL</strain>
        <tissue evidence="2">Muscle</tissue>
    </source>
</reference>
<dbReference type="Proteomes" id="UP000503349">
    <property type="component" value="Chromosome 7"/>
</dbReference>
<evidence type="ECO:0000256" key="1">
    <source>
        <dbReference type="SAM" id="MobiDB-lite"/>
    </source>
</evidence>
<evidence type="ECO:0008006" key="4">
    <source>
        <dbReference type="Google" id="ProtNLM"/>
    </source>
</evidence>
<protein>
    <recommendedName>
        <fullName evidence="4">Reverse transcriptase domain-containing protein</fullName>
    </recommendedName>
</protein>
<gene>
    <name evidence="2" type="ORF">EXN66_Car007156</name>
</gene>
<accession>A0A6G1PMC3</accession>